<keyword evidence="1" id="KW-1133">Transmembrane helix</keyword>
<feature type="transmembrane region" description="Helical" evidence="1">
    <location>
        <begin position="43"/>
        <end position="65"/>
    </location>
</feature>
<comment type="caution">
    <text evidence="3">The sequence shown here is derived from an EMBL/GenBank/DDBJ whole genome shotgun (WGS) entry which is preliminary data.</text>
</comment>
<reference evidence="3 4" key="1">
    <citation type="submission" date="2019-04" db="EMBL/GenBank/DDBJ databases">
        <title>Sphingobacterium olei sp. nov., isolated from oil-contaminated soil.</title>
        <authorList>
            <person name="Liu B."/>
        </authorList>
    </citation>
    <scope>NUCLEOTIDE SEQUENCE [LARGE SCALE GENOMIC DNA]</scope>
    <source>
        <strain evidence="3 4">Y3L14</strain>
    </source>
</reference>
<feature type="transmembrane region" description="Helical" evidence="1">
    <location>
        <begin position="20"/>
        <end position="37"/>
    </location>
</feature>
<dbReference type="Pfam" id="PF26566">
    <property type="entry name" value="PH_40"/>
    <property type="match status" value="1"/>
</dbReference>
<dbReference type="EMBL" id="SUKA01000005">
    <property type="protein sequence ID" value="TJY63734.1"/>
    <property type="molecule type" value="Genomic_DNA"/>
</dbReference>
<dbReference type="InterPro" id="IPR058916">
    <property type="entry name" value="PH_40"/>
</dbReference>
<keyword evidence="4" id="KW-1185">Reference proteome</keyword>
<evidence type="ECO:0000313" key="4">
    <source>
        <dbReference type="Proteomes" id="UP000309872"/>
    </source>
</evidence>
<proteinExistence type="predicted"/>
<dbReference type="RefSeq" id="WP_136821726.1">
    <property type="nucleotide sequence ID" value="NZ_BMJX01000005.1"/>
</dbReference>
<keyword evidence="1" id="KW-0472">Membrane</keyword>
<evidence type="ECO:0000313" key="3">
    <source>
        <dbReference type="EMBL" id="TJY63734.1"/>
    </source>
</evidence>
<dbReference type="Proteomes" id="UP000309872">
    <property type="component" value="Unassembled WGS sequence"/>
</dbReference>
<dbReference type="OrthoDB" id="982021at2"/>
<sequence length="171" mass="20590">MAIFEYKISRKNEWSNFKSILTYVFVFVFLTPLMFHFRFPEESIVDVIPISMIGFLIFLIPVVILHLKYFSINENLVLIYDDFNRSITIVSKKENTKSNFSLDDIKSVFHYMTGPFGEKRMHWWPWDSYNYSIIYLKDNRKFTITSLMNERLELPIGDKYNVITKFYPYPN</sequence>
<evidence type="ECO:0000256" key="1">
    <source>
        <dbReference type="SAM" id="Phobius"/>
    </source>
</evidence>
<gene>
    <name evidence="3" type="ORF">FAZ19_15805</name>
</gene>
<protein>
    <recommendedName>
        <fullName evidence="2">PH domain-containing protein</fullName>
    </recommendedName>
</protein>
<keyword evidence="1" id="KW-0812">Transmembrane</keyword>
<organism evidence="3 4">
    <name type="scientific">Sphingobacterium alkalisoli</name>
    <dbReference type="NCBI Taxonomy" id="1874115"/>
    <lineage>
        <taxon>Bacteria</taxon>
        <taxon>Pseudomonadati</taxon>
        <taxon>Bacteroidota</taxon>
        <taxon>Sphingobacteriia</taxon>
        <taxon>Sphingobacteriales</taxon>
        <taxon>Sphingobacteriaceae</taxon>
        <taxon>Sphingobacterium</taxon>
    </lineage>
</organism>
<name>A0A4U0GYG9_9SPHI</name>
<accession>A0A4U0GYG9</accession>
<evidence type="ECO:0000259" key="2">
    <source>
        <dbReference type="Pfam" id="PF26566"/>
    </source>
</evidence>
<feature type="domain" description="PH" evidence="2">
    <location>
        <begin position="6"/>
        <end position="149"/>
    </location>
</feature>
<dbReference type="AlphaFoldDB" id="A0A4U0GYG9"/>